<dbReference type="PANTHER" id="PTHR43464:SF19">
    <property type="entry name" value="UBIQUINONE BIOSYNTHESIS O-METHYLTRANSFERASE, MITOCHONDRIAL"/>
    <property type="match status" value="1"/>
</dbReference>
<protein>
    <submittedName>
        <fullName evidence="5">Class I SAM-dependent methyltransferase</fullName>
    </submittedName>
</protein>
<evidence type="ECO:0000313" key="6">
    <source>
        <dbReference type="Proteomes" id="UP000319255"/>
    </source>
</evidence>
<dbReference type="SUPFAM" id="SSF53335">
    <property type="entry name" value="S-adenosyl-L-methionine-dependent methyltransferases"/>
    <property type="match status" value="1"/>
</dbReference>
<feature type="domain" description="Methyltransferase type 12" evidence="4">
    <location>
        <begin position="49"/>
        <end position="142"/>
    </location>
</feature>
<evidence type="ECO:0000256" key="2">
    <source>
        <dbReference type="ARBA" id="ARBA00022679"/>
    </source>
</evidence>
<keyword evidence="3" id="KW-0949">S-adenosyl-L-methionine</keyword>
<dbReference type="PANTHER" id="PTHR43464">
    <property type="entry name" value="METHYLTRANSFERASE"/>
    <property type="match status" value="1"/>
</dbReference>
<evidence type="ECO:0000256" key="1">
    <source>
        <dbReference type="ARBA" id="ARBA00022603"/>
    </source>
</evidence>
<organism evidence="5 6">
    <name type="scientific">Amaricoccus solimangrovi</name>
    <dbReference type="NCBI Taxonomy" id="2589815"/>
    <lineage>
        <taxon>Bacteria</taxon>
        <taxon>Pseudomonadati</taxon>
        <taxon>Pseudomonadota</taxon>
        <taxon>Alphaproteobacteria</taxon>
        <taxon>Rhodobacterales</taxon>
        <taxon>Paracoccaceae</taxon>
        <taxon>Amaricoccus</taxon>
    </lineage>
</organism>
<name>A0A501WM85_9RHOB</name>
<dbReference type="RefSeq" id="WP_140456142.1">
    <property type="nucleotide sequence ID" value="NZ_VFRP01000039.1"/>
</dbReference>
<accession>A0A501WM85</accession>
<keyword evidence="6" id="KW-1185">Reference proteome</keyword>
<dbReference type="CDD" id="cd02440">
    <property type="entry name" value="AdoMet_MTases"/>
    <property type="match status" value="1"/>
</dbReference>
<dbReference type="Proteomes" id="UP000319255">
    <property type="component" value="Unassembled WGS sequence"/>
</dbReference>
<dbReference type="InterPro" id="IPR029063">
    <property type="entry name" value="SAM-dependent_MTases_sf"/>
</dbReference>
<evidence type="ECO:0000259" key="4">
    <source>
        <dbReference type="Pfam" id="PF08242"/>
    </source>
</evidence>
<sequence>MREVIDAAGFERKYRENIDPWDYATSPFEVFKRRALLRACGSGPFGRALELACGTGVTSRALAPRCLRLVATDASPTAIAEARRHAGPWPGLRHRHGLLPRDFPPGPFDLIVASEILYYLGRRDLALLVARMDRALAPGGRIVLLHHVVDFDDAATRPRDAQRLAVMALRRRMRVVFRLDTGRFEVVSLVARSCPNWRRERFLNVEKALRPRRSFLEEATLCHRFQMSL</sequence>
<reference evidence="5 6" key="1">
    <citation type="submission" date="2019-06" db="EMBL/GenBank/DDBJ databases">
        <title>A novel bacterium of genus Amaricoccus, isolated from marine sediment.</title>
        <authorList>
            <person name="Huang H."/>
            <person name="Mo K."/>
            <person name="Hu Y."/>
        </authorList>
    </citation>
    <scope>NUCLEOTIDE SEQUENCE [LARGE SCALE GENOMIC DNA]</scope>
    <source>
        <strain evidence="5 6">HB172011</strain>
    </source>
</reference>
<keyword evidence="2 5" id="KW-0808">Transferase</keyword>
<dbReference type="EMBL" id="VFRP01000039">
    <property type="protein sequence ID" value="TPE46856.1"/>
    <property type="molecule type" value="Genomic_DNA"/>
</dbReference>
<proteinExistence type="predicted"/>
<dbReference type="GO" id="GO:0008168">
    <property type="term" value="F:methyltransferase activity"/>
    <property type="evidence" value="ECO:0007669"/>
    <property type="project" value="UniProtKB-KW"/>
</dbReference>
<dbReference type="AlphaFoldDB" id="A0A501WM85"/>
<dbReference type="GO" id="GO:0032259">
    <property type="term" value="P:methylation"/>
    <property type="evidence" value="ECO:0007669"/>
    <property type="project" value="UniProtKB-KW"/>
</dbReference>
<dbReference type="InterPro" id="IPR013217">
    <property type="entry name" value="Methyltransf_12"/>
</dbReference>
<dbReference type="OrthoDB" id="116799at2"/>
<dbReference type="Pfam" id="PF08242">
    <property type="entry name" value="Methyltransf_12"/>
    <property type="match status" value="1"/>
</dbReference>
<gene>
    <name evidence="5" type="ORF">FJM51_21280</name>
</gene>
<evidence type="ECO:0000313" key="5">
    <source>
        <dbReference type="EMBL" id="TPE46856.1"/>
    </source>
</evidence>
<keyword evidence="1 5" id="KW-0489">Methyltransferase</keyword>
<dbReference type="Gene3D" id="3.40.50.150">
    <property type="entry name" value="Vaccinia Virus protein VP39"/>
    <property type="match status" value="1"/>
</dbReference>
<evidence type="ECO:0000256" key="3">
    <source>
        <dbReference type="ARBA" id="ARBA00022691"/>
    </source>
</evidence>
<comment type="caution">
    <text evidence="5">The sequence shown here is derived from an EMBL/GenBank/DDBJ whole genome shotgun (WGS) entry which is preliminary data.</text>
</comment>